<dbReference type="Proteomes" id="UP001174208">
    <property type="component" value="Unassembled WGS sequence"/>
</dbReference>
<dbReference type="RefSeq" id="WP_301208375.1">
    <property type="nucleotide sequence ID" value="NZ_JAROCF010000001.1"/>
</dbReference>
<dbReference type="SUPFAM" id="SSF54593">
    <property type="entry name" value="Glyoxalase/Bleomycin resistance protein/Dihydroxybiphenyl dioxygenase"/>
    <property type="match status" value="1"/>
</dbReference>
<evidence type="ECO:0000259" key="1">
    <source>
        <dbReference type="Pfam" id="PF06983"/>
    </source>
</evidence>
<feature type="domain" description="PhnB-like" evidence="1">
    <location>
        <begin position="7"/>
        <end position="122"/>
    </location>
</feature>
<reference evidence="2" key="1">
    <citation type="submission" date="2023-06" db="EMBL/GenBank/DDBJ databases">
        <title>MT1 and MT2 Draft Genomes of Novel Species.</title>
        <authorList>
            <person name="Venkateswaran K."/>
        </authorList>
    </citation>
    <scope>NUCLEOTIDE SEQUENCE</scope>
    <source>
        <strain evidence="2">F6_8S_P_1B</strain>
    </source>
</reference>
<organism evidence="2 3">
    <name type="scientific">Leifsonia williamsii</name>
    <dbReference type="NCBI Taxonomy" id="3035919"/>
    <lineage>
        <taxon>Bacteria</taxon>
        <taxon>Bacillati</taxon>
        <taxon>Actinomycetota</taxon>
        <taxon>Actinomycetes</taxon>
        <taxon>Micrococcales</taxon>
        <taxon>Microbacteriaceae</taxon>
        <taxon>Leifsonia</taxon>
    </lineage>
</organism>
<name>A0ABT8KE34_9MICO</name>
<sequence>MAEPLTQKVTTFLWYESGAEEAARYYVSLLPDSRIVDVARFGDEIGGSEGGAAVVRFTLGGVEYQAFDGGPGHPFTWAASLVVLCEDQEEVDRLWEALIADGGAPSQCGWLSDRWGLSWQIVPRVLLELQAGPDRARARRVNEAMLQMGKLDIAGLLAAAEAGQPA</sequence>
<keyword evidence="3" id="KW-1185">Reference proteome</keyword>
<dbReference type="CDD" id="cd06588">
    <property type="entry name" value="PhnB_like"/>
    <property type="match status" value="1"/>
</dbReference>
<dbReference type="EMBL" id="JAROCF010000001">
    <property type="protein sequence ID" value="MDN4615432.1"/>
    <property type="molecule type" value="Genomic_DNA"/>
</dbReference>
<accession>A0ABT8KE34</accession>
<protein>
    <submittedName>
        <fullName evidence="2">VOC family protein</fullName>
    </submittedName>
</protein>
<dbReference type="Pfam" id="PF06983">
    <property type="entry name" value="3-dmu-9_3-mt"/>
    <property type="match status" value="1"/>
</dbReference>
<evidence type="ECO:0000313" key="2">
    <source>
        <dbReference type="EMBL" id="MDN4615432.1"/>
    </source>
</evidence>
<dbReference type="PANTHER" id="PTHR33990:SF2">
    <property type="entry name" value="PHNB-LIKE DOMAIN-CONTAINING PROTEIN"/>
    <property type="match status" value="1"/>
</dbReference>
<dbReference type="PANTHER" id="PTHR33990">
    <property type="entry name" value="PROTEIN YJDN-RELATED"/>
    <property type="match status" value="1"/>
</dbReference>
<dbReference type="InterPro" id="IPR028973">
    <property type="entry name" value="PhnB-like"/>
</dbReference>
<proteinExistence type="predicted"/>
<comment type="caution">
    <text evidence="2">The sequence shown here is derived from an EMBL/GenBank/DDBJ whole genome shotgun (WGS) entry which is preliminary data.</text>
</comment>
<dbReference type="PIRSF" id="PIRSF021700">
    <property type="entry name" value="3_dmu_93_MTrfase"/>
    <property type="match status" value="1"/>
</dbReference>
<gene>
    <name evidence="2" type="ORF">P5G50_13340</name>
</gene>
<dbReference type="InterPro" id="IPR009725">
    <property type="entry name" value="3_dmu_93_MTrfase"/>
</dbReference>
<evidence type="ECO:0000313" key="3">
    <source>
        <dbReference type="Proteomes" id="UP001174208"/>
    </source>
</evidence>
<dbReference type="InterPro" id="IPR029068">
    <property type="entry name" value="Glyas_Bleomycin-R_OHBP_Dase"/>
</dbReference>
<dbReference type="Gene3D" id="3.10.180.10">
    <property type="entry name" value="2,3-Dihydroxybiphenyl 1,2-Dioxygenase, domain 1"/>
    <property type="match status" value="1"/>
</dbReference>